<dbReference type="Pfam" id="PF08544">
    <property type="entry name" value="GHMP_kinases_C"/>
    <property type="match status" value="1"/>
</dbReference>
<proteinExistence type="predicted"/>
<dbReference type="InterPro" id="IPR006205">
    <property type="entry name" value="Mev_gal_kin"/>
</dbReference>
<gene>
    <name evidence="12" type="ORF">FC60_GL000927</name>
</gene>
<keyword evidence="3" id="KW-0808">Transferase</keyword>
<evidence type="ECO:0000259" key="11">
    <source>
        <dbReference type="Pfam" id="PF08544"/>
    </source>
</evidence>
<comment type="pathway">
    <text evidence="9">Isoprenoid biosynthesis; isopentenyl diphosphate biosynthesis via mevalonate pathway; isopentenyl diphosphate from (R)-mevalonate: step 1/3.</text>
</comment>
<feature type="domain" description="GHMP kinase N-terminal" evidence="10">
    <location>
        <begin position="71"/>
        <end position="150"/>
    </location>
</feature>
<name>A0A0R1V5M4_9LACO</name>
<dbReference type="PATRIC" id="fig|1423749.3.peg.936"/>
<dbReference type="EMBL" id="AZFN01000023">
    <property type="protein sequence ID" value="KRM00861.1"/>
    <property type="molecule type" value="Genomic_DNA"/>
</dbReference>
<dbReference type="InterPro" id="IPR013750">
    <property type="entry name" value="GHMP_kinase_C_dom"/>
</dbReference>
<dbReference type="GO" id="GO:0019287">
    <property type="term" value="P:isopentenyl diphosphate biosynthetic process, mevalonate pathway"/>
    <property type="evidence" value="ECO:0007669"/>
    <property type="project" value="UniProtKB-UniPathway"/>
</dbReference>
<evidence type="ECO:0000256" key="7">
    <source>
        <dbReference type="ARBA" id="ARBA00022842"/>
    </source>
</evidence>
<evidence type="ECO:0000313" key="13">
    <source>
        <dbReference type="Proteomes" id="UP000051739"/>
    </source>
</evidence>
<keyword evidence="4" id="KW-0547">Nucleotide-binding</keyword>
<dbReference type="PANTHER" id="PTHR43290:SF2">
    <property type="entry name" value="MEVALONATE KINASE"/>
    <property type="match status" value="1"/>
</dbReference>
<dbReference type="PRINTS" id="PR00959">
    <property type="entry name" value="MEVGALKINASE"/>
</dbReference>
<keyword evidence="5 12" id="KW-0418">Kinase</keyword>
<evidence type="ECO:0000259" key="10">
    <source>
        <dbReference type="Pfam" id="PF00288"/>
    </source>
</evidence>
<dbReference type="Gene3D" id="3.30.230.10">
    <property type="match status" value="1"/>
</dbReference>
<dbReference type="PANTHER" id="PTHR43290">
    <property type="entry name" value="MEVALONATE KINASE"/>
    <property type="match status" value="1"/>
</dbReference>
<dbReference type="InterPro" id="IPR020568">
    <property type="entry name" value="Ribosomal_Su5_D2-typ_SF"/>
</dbReference>
<evidence type="ECO:0000256" key="8">
    <source>
        <dbReference type="ARBA" id="ARBA00023098"/>
    </source>
</evidence>
<dbReference type="AlphaFoldDB" id="A0A0R1V5M4"/>
<evidence type="ECO:0000313" key="12">
    <source>
        <dbReference type="EMBL" id="KRM00861.1"/>
    </source>
</evidence>
<dbReference type="SUPFAM" id="SSF54211">
    <property type="entry name" value="Ribosomal protein S5 domain 2-like"/>
    <property type="match status" value="1"/>
</dbReference>
<dbReference type="GO" id="GO:0005524">
    <property type="term" value="F:ATP binding"/>
    <property type="evidence" value="ECO:0007669"/>
    <property type="project" value="UniProtKB-KW"/>
</dbReference>
<evidence type="ECO:0000256" key="4">
    <source>
        <dbReference type="ARBA" id="ARBA00022741"/>
    </source>
</evidence>
<keyword evidence="2" id="KW-0444">Lipid biosynthesis</keyword>
<dbReference type="Pfam" id="PF00288">
    <property type="entry name" value="GHMP_kinases_N"/>
    <property type="match status" value="1"/>
</dbReference>
<keyword evidence="7" id="KW-0460">Magnesium</keyword>
<dbReference type="InterPro" id="IPR006204">
    <property type="entry name" value="GHMP_kinase_N_dom"/>
</dbReference>
<dbReference type="GO" id="GO:0004496">
    <property type="term" value="F:mevalonate kinase activity"/>
    <property type="evidence" value="ECO:0007669"/>
    <property type="project" value="InterPro"/>
</dbReference>
<keyword evidence="6" id="KW-0067">ATP-binding</keyword>
<dbReference type="NCBIfam" id="TIGR00549">
    <property type="entry name" value="mevalon_kin"/>
    <property type="match status" value="1"/>
</dbReference>
<dbReference type="InterPro" id="IPR036554">
    <property type="entry name" value="GHMP_kinase_C_sf"/>
</dbReference>
<dbReference type="SUPFAM" id="SSF55060">
    <property type="entry name" value="GHMP Kinase, C-terminal domain"/>
    <property type="match status" value="1"/>
</dbReference>
<organism evidence="12 13">
    <name type="scientific">Limosilactobacillus gastricus DSM 16045</name>
    <dbReference type="NCBI Taxonomy" id="1423749"/>
    <lineage>
        <taxon>Bacteria</taxon>
        <taxon>Bacillati</taxon>
        <taxon>Bacillota</taxon>
        <taxon>Bacilli</taxon>
        <taxon>Lactobacillales</taxon>
        <taxon>Lactobacillaceae</taxon>
        <taxon>Limosilactobacillus</taxon>
    </lineage>
</organism>
<evidence type="ECO:0000256" key="5">
    <source>
        <dbReference type="ARBA" id="ARBA00022777"/>
    </source>
</evidence>
<keyword evidence="8" id="KW-0443">Lipid metabolism</keyword>
<reference evidence="12 13" key="1">
    <citation type="journal article" date="2015" name="Genome Announc.">
        <title>Expanding the biotechnology potential of lactobacilli through comparative genomics of 213 strains and associated genera.</title>
        <authorList>
            <person name="Sun Z."/>
            <person name="Harris H.M."/>
            <person name="McCann A."/>
            <person name="Guo C."/>
            <person name="Argimon S."/>
            <person name="Zhang W."/>
            <person name="Yang X."/>
            <person name="Jeffery I.B."/>
            <person name="Cooney J.C."/>
            <person name="Kagawa T.F."/>
            <person name="Liu W."/>
            <person name="Song Y."/>
            <person name="Salvetti E."/>
            <person name="Wrobel A."/>
            <person name="Rasinkangas P."/>
            <person name="Parkhill J."/>
            <person name="Rea M.C."/>
            <person name="O'Sullivan O."/>
            <person name="Ritari J."/>
            <person name="Douillard F.P."/>
            <person name="Paul Ross R."/>
            <person name="Yang R."/>
            <person name="Briner A.E."/>
            <person name="Felis G.E."/>
            <person name="de Vos W.M."/>
            <person name="Barrangou R."/>
            <person name="Klaenhammer T.R."/>
            <person name="Caufield P.W."/>
            <person name="Cui Y."/>
            <person name="Zhang H."/>
            <person name="O'Toole P.W."/>
        </authorList>
    </citation>
    <scope>NUCLEOTIDE SEQUENCE [LARGE SCALE GENOMIC DNA]</scope>
    <source>
        <strain evidence="12 13">DSM 16045</strain>
    </source>
</reference>
<dbReference type="Proteomes" id="UP000051739">
    <property type="component" value="Unassembled WGS sequence"/>
</dbReference>
<keyword evidence="13" id="KW-1185">Reference proteome</keyword>
<evidence type="ECO:0000256" key="3">
    <source>
        <dbReference type="ARBA" id="ARBA00022679"/>
    </source>
</evidence>
<dbReference type="InterPro" id="IPR014721">
    <property type="entry name" value="Ribsml_uS5_D2-typ_fold_subgr"/>
</dbReference>
<sequence>MVNSATGTSHAKIILIGEHSVVYHQPAIALPLPSIQTIATLNTTPSGHLIISESFTGKLDQLPVQMLGIQRLIEQLMERFADHQNGWVLKITSQIPQERGMGSSAAVAVAITRAFFNFYETPLERTELLELAKIEEIETHRNPSGLDAATVSSDQPLWFIKGESGQAFPLNLSGALVIADTGIKGATKAAIQAVKEKLATDPTAHERIKHLGELTKAAKQAVIDNNLEMLGQILDNAQLDLQALKVSSSELNHLIQVANQAGALGAKLTGGGRGGCMIALAQNLSSARQIASQLMAHGAKQTNIQPFKGATTNG</sequence>
<accession>A0A0R1V5M4</accession>
<dbReference type="RefSeq" id="WP_056937829.1">
    <property type="nucleotide sequence ID" value="NZ_AZFN01000023.1"/>
</dbReference>
<dbReference type="Gene3D" id="3.30.70.890">
    <property type="entry name" value="GHMP kinase, C-terminal domain"/>
    <property type="match status" value="1"/>
</dbReference>
<dbReference type="UniPathway" id="UPA00057">
    <property type="reaction ID" value="UER00098"/>
</dbReference>
<evidence type="ECO:0000256" key="1">
    <source>
        <dbReference type="ARBA" id="ARBA00022490"/>
    </source>
</evidence>
<feature type="domain" description="GHMP kinase C-terminal" evidence="11">
    <location>
        <begin position="220"/>
        <end position="298"/>
    </location>
</feature>
<evidence type="ECO:0000256" key="9">
    <source>
        <dbReference type="ARBA" id="ARBA00029438"/>
    </source>
</evidence>
<evidence type="ECO:0000256" key="6">
    <source>
        <dbReference type="ARBA" id="ARBA00022840"/>
    </source>
</evidence>
<dbReference type="GO" id="GO:0005829">
    <property type="term" value="C:cytosol"/>
    <property type="evidence" value="ECO:0007669"/>
    <property type="project" value="TreeGrafter"/>
</dbReference>
<keyword evidence="1" id="KW-0963">Cytoplasm</keyword>
<comment type="caution">
    <text evidence="12">The sequence shown here is derived from an EMBL/GenBank/DDBJ whole genome shotgun (WGS) entry which is preliminary data.</text>
</comment>
<evidence type="ECO:0000256" key="2">
    <source>
        <dbReference type="ARBA" id="ARBA00022516"/>
    </source>
</evidence>
<protein>
    <submittedName>
        <fullName evidence="12">Putative mevalonate kinase</fullName>
    </submittedName>
</protein>